<dbReference type="FunFam" id="3.30.420.10:FF:000033">
    <property type="entry name" value="Exodeoxyribonuclease I"/>
    <property type="match status" value="1"/>
</dbReference>
<keyword evidence="10" id="KW-0238">DNA-binding</keyword>
<dbReference type="InterPro" id="IPR013620">
    <property type="entry name" value="Exonuc_1_SH3"/>
</dbReference>
<dbReference type="InterPro" id="IPR012337">
    <property type="entry name" value="RNaseH-like_sf"/>
</dbReference>
<dbReference type="Gene3D" id="1.20.1280.70">
    <property type="entry name" value="Exonuclease ExoI, domain 3"/>
    <property type="match status" value="1"/>
</dbReference>
<feature type="binding site" evidence="15">
    <location>
        <position position="10"/>
    </location>
    <ligand>
        <name>Mg(2+)</name>
        <dbReference type="ChEBI" id="CHEBI:18420"/>
        <label>2</label>
    </ligand>
</feature>
<evidence type="ECO:0000256" key="10">
    <source>
        <dbReference type="ARBA" id="ARBA00023125"/>
    </source>
</evidence>
<dbReference type="Pfam" id="PF08411">
    <property type="entry name" value="ExoI_SH3"/>
    <property type="match status" value="1"/>
</dbReference>
<evidence type="ECO:0000256" key="9">
    <source>
        <dbReference type="ARBA" id="ARBA00022842"/>
    </source>
</evidence>
<dbReference type="InterPro" id="IPR034747">
    <property type="entry name" value="EXOI_SH3"/>
</dbReference>
<dbReference type="RefSeq" id="WP_036312335.1">
    <property type="nucleotide sequence ID" value="NZ_JRQD01000002.1"/>
</dbReference>
<dbReference type="InterPro" id="IPR038649">
    <property type="entry name" value="EXOI_SH3_sf"/>
</dbReference>
<evidence type="ECO:0000256" key="14">
    <source>
        <dbReference type="PIRSR" id="PIRSR000977-1"/>
    </source>
</evidence>
<keyword evidence="11 13" id="KW-0234">DNA repair</keyword>
<dbReference type="Proteomes" id="UP000029999">
    <property type="component" value="Unassembled WGS sequence"/>
</dbReference>
<accession>A0A0A0BH63</accession>
<organism evidence="18 19">
    <name type="scientific">Methylophaga thiooxydans</name>
    <dbReference type="NCBI Taxonomy" id="392484"/>
    <lineage>
        <taxon>Bacteria</taxon>
        <taxon>Pseudomonadati</taxon>
        <taxon>Pseudomonadota</taxon>
        <taxon>Gammaproteobacteria</taxon>
        <taxon>Thiotrichales</taxon>
        <taxon>Piscirickettsiaceae</taxon>
        <taxon>Methylophaga</taxon>
    </lineage>
</organism>
<evidence type="ECO:0000313" key="19">
    <source>
        <dbReference type="Proteomes" id="UP000029999"/>
    </source>
</evidence>
<name>A0A0A0BH63_9GAMM</name>
<dbReference type="GO" id="GO:0006281">
    <property type="term" value="P:DNA repair"/>
    <property type="evidence" value="ECO:0007669"/>
    <property type="project" value="UniProtKB-KW"/>
</dbReference>
<dbReference type="SUPFAM" id="SSF53098">
    <property type="entry name" value="Ribonuclease H-like"/>
    <property type="match status" value="1"/>
</dbReference>
<protein>
    <recommendedName>
        <fullName evidence="3 13">Exodeoxyribonuclease I</fullName>
        <ecNumber evidence="2 13">3.1.11.1</ecNumber>
    </recommendedName>
</protein>
<sequence>MTTLYWHDYETSGIDPRFDRPMQFAGVRTDEDLNIIGEPLMIYCKPSGDYLPHPQAALVTGLTPQLAEKEGLNEAEFIKQIHDELAAPGTCGVGYNSLRFDDEFTRFTLFRNFYDAYAREWQSGNSRWDIIDMVRLTRALRPEGIHWPNREDGKPSFRLEDLTAANGIEHSGAHDALADVYATIEMARLIKNAQPKLYDYVFERRRKQALAPLLNLNERKPVVHVSRMYPGEYCGTALVVPLAKDPNNNNGIIVYDLRHDPKDLIELDAETLRERLFTPTADLPEGATRPALKTLHINKCPVVVPENTLDDAAAERLQIDRATHYQHLDMLNAAQGLTEKLNAIFTAPTYDEIDDPDASLYGGGFFSDNDKRKMDVIRNADPAMLPTLSVPFEDQRLPELLFRYRARNWPESLSQEEQEQWVLYRQHRLGNQAADKVLNVERFETALAESRQQDLNEEQKAVLEQLEQYAQRLKTELAL</sequence>
<dbReference type="PROSITE" id="PS51785">
    <property type="entry name" value="EXOI_C"/>
    <property type="match status" value="1"/>
</dbReference>
<dbReference type="PROSITE" id="PS51784">
    <property type="entry name" value="EXOI_SH3"/>
    <property type="match status" value="1"/>
</dbReference>
<dbReference type="Gene3D" id="3.30.420.10">
    <property type="entry name" value="Ribonuclease H-like superfamily/Ribonuclease H"/>
    <property type="match status" value="1"/>
</dbReference>
<feature type="domain" description="ExoI SH3-like" evidence="16">
    <location>
        <begin position="195"/>
        <end position="349"/>
    </location>
</feature>
<feature type="domain" description="ExoI C-terminal" evidence="17">
    <location>
        <begin position="352"/>
        <end position="474"/>
    </location>
</feature>
<dbReference type="CDD" id="cd06138">
    <property type="entry name" value="ExoI_N"/>
    <property type="match status" value="1"/>
</dbReference>
<keyword evidence="8 13" id="KW-0269">Exonuclease</keyword>
<evidence type="ECO:0000256" key="12">
    <source>
        <dbReference type="ARBA" id="ARBA00046792"/>
    </source>
</evidence>
<dbReference type="STRING" id="392484.LP43_0814"/>
<dbReference type="AlphaFoldDB" id="A0A0A0BH63"/>
<dbReference type="InterPro" id="IPR022894">
    <property type="entry name" value="Oligoribonuclease"/>
</dbReference>
<dbReference type="Pfam" id="PF26016">
    <property type="entry name" value="ExoI_C"/>
    <property type="match status" value="1"/>
</dbReference>
<dbReference type="GO" id="GO:0046872">
    <property type="term" value="F:metal ion binding"/>
    <property type="evidence" value="ECO:0007669"/>
    <property type="project" value="UniProtKB-KW"/>
</dbReference>
<gene>
    <name evidence="18" type="ORF">LP43_0814</name>
</gene>
<dbReference type="InterPro" id="IPR013520">
    <property type="entry name" value="Ribonucl_H"/>
</dbReference>
<evidence type="ECO:0000256" key="1">
    <source>
        <dbReference type="ARBA" id="ARBA00000563"/>
    </source>
</evidence>
<dbReference type="PANTHER" id="PTHR11046:SF11">
    <property type="entry name" value="EXODEOXYRIBONUCLEASE I"/>
    <property type="match status" value="1"/>
</dbReference>
<evidence type="ECO:0000313" key="18">
    <source>
        <dbReference type="EMBL" id="KGM07205.1"/>
    </source>
</evidence>
<keyword evidence="9 15" id="KW-0460">Magnesium</keyword>
<dbReference type="EMBL" id="JRQD01000002">
    <property type="protein sequence ID" value="KGM07205.1"/>
    <property type="molecule type" value="Genomic_DNA"/>
</dbReference>
<dbReference type="InterPro" id="IPR036397">
    <property type="entry name" value="RNaseH_sf"/>
</dbReference>
<dbReference type="InterPro" id="IPR058561">
    <property type="entry name" value="Exonuc_1_C"/>
</dbReference>
<dbReference type="NCBIfam" id="NF008746">
    <property type="entry name" value="PRK11779.1"/>
    <property type="match status" value="1"/>
</dbReference>
<dbReference type="FunFam" id="1.20.1280.70:FF:000001">
    <property type="entry name" value="Exodeoxyribonuclease I"/>
    <property type="match status" value="1"/>
</dbReference>
<feature type="binding site" evidence="15">
    <location>
        <position position="8"/>
    </location>
    <ligand>
        <name>Mg(2+)</name>
        <dbReference type="ChEBI" id="CHEBI:18420"/>
        <label>1</label>
    </ligand>
</feature>
<evidence type="ECO:0000256" key="4">
    <source>
        <dbReference type="ARBA" id="ARBA00022722"/>
    </source>
</evidence>
<dbReference type="SMART" id="SM00479">
    <property type="entry name" value="EXOIII"/>
    <property type="match status" value="1"/>
</dbReference>
<evidence type="ECO:0000256" key="5">
    <source>
        <dbReference type="ARBA" id="ARBA00022723"/>
    </source>
</evidence>
<dbReference type="GO" id="GO:0000175">
    <property type="term" value="F:3'-5'-RNA exonuclease activity"/>
    <property type="evidence" value="ECO:0007669"/>
    <property type="project" value="InterPro"/>
</dbReference>
<dbReference type="PANTHER" id="PTHR11046">
    <property type="entry name" value="OLIGORIBONUCLEASE, MITOCHONDRIAL"/>
    <property type="match status" value="1"/>
</dbReference>
<evidence type="ECO:0000259" key="16">
    <source>
        <dbReference type="PROSITE" id="PS51784"/>
    </source>
</evidence>
<evidence type="ECO:0000256" key="2">
    <source>
        <dbReference type="ARBA" id="ARBA00012108"/>
    </source>
</evidence>
<evidence type="ECO:0000256" key="15">
    <source>
        <dbReference type="PIRSR" id="PIRSR000977-2"/>
    </source>
</evidence>
<dbReference type="GO" id="GO:0008310">
    <property type="term" value="F:single-stranded DNA 3'-5' DNA exonuclease activity"/>
    <property type="evidence" value="ECO:0007669"/>
    <property type="project" value="UniProtKB-EC"/>
</dbReference>
<dbReference type="Gene3D" id="1.10.287.1240">
    <property type="match status" value="1"/>
</dbReference>
<dbReference type="GO" id="GO:0003677">
    <property type="term" value="F:DNA binding"/>
    <property type="evidence" value="ECO:0007669"/>
    <property type="project" value="UniProtKB-KW"/>
</dbReference>
<comment type="cofactor">
    <cofactor evidence="15">
        <name>Mg(2+)</name>
        <dbReference type="ChEBI" id="CHEBI:18420"/>
    </cofactor>
    <text evidence="15">Binds 2 Mg(2+) ions per monomer.</text>
</comment>
<evidence type="ECO:0000256" key="7">
    <source>
        <dbReference type="ARBA" id="ARBA00022801"/>
    </source>
</evidence>
<evidence type="ECO:0000259" key="17">
    <source>
        <dbReference type="PROSITE" id="PS51785"/>
    </source>
</evidence>
<feature type="binding site" evidence="14">
    <location>
        <position position="10"/>
    </location>
    <ligand>
        <name>substrate</name>
    </ligand>
</feature>
<keyword evidence="4 13" id="KW-0540">Nuclease</keyword>
<reference evidence="18 19" key="1">
    <citation type="submission" date="2014-09" db="EMBL/GenBank/DDBJ databases">
        <authorList>
            <person name="Grob C."/>
            <person name="Taubert M."/>
            <person name="Howat A.M."/>
            <person name="Burns O.J."/>
            <person name="Dixon J.L."/>
            <person name="Chen Y."/>
            <person name="Murrell J.C."/>
        </authorList>
    </citation>
    <scope>NUCLEOTIDE SEQUENCE [LARGE SCALE GENOMIC DNA]</scope>
    <source>
        <strain evidence="18">L4</strain>
    </source>
</reference>
<evidence type="ECO:0000256" key="6">
    <source>
        <dbReference type="ARBA" id="ARBA00022763"/>
    </source>
</evidence>
<comment type="caution">
    <text evidence="18">The sequence shown here is derived from an EMBL/GenBank/DDBJ whole genome shotgun (WGS) entry which is preliminary data.</text>
</comment>
<evidence type="ECO:0000256" key="3">
    <source>
        <dbReference type="ARBA" id="ARBA00019900"/>
    </source>
</evidence>
<evidence type="ECO:0000256" key="8">
    <source>
        <dbReference type="ARBA" id="ARBA00022839"/>
    </source>
</evidence>
<comment type="catalytic activity">
    <reaction evidence="1 13">
        <text>Exonucleolytic cleavage in the 3'- to 5'-direction to yield nucleoside 5'-phosphates.</text>
        <dbReference type="EC" id="3.1.11.1"/>
    </reaction>
</comment>
<feature type="binding site" evidence="14">
    <location>
        <position position="158"/>
    </location>
    <ligand>
        <name>substrate</name>
    </ligand>
</feature>
<dbReference type="PIRSF" id="PIRSF000977">
    <property type="entry name" value="Exodeoxyribonuclease_I"/>
    <property type="match status" value="1"/>
</dbReference>
<dbReference type="InterPro" id="IPR023607">
    <property type="entry name" value="Exodeoxyribonuclease_I"/>
</dbReference>
<proteinExistence type="predicted"/>
<keyword evidence="7 13" id="KW-0378">Hydrolase</keyword>
<dbReference type="EC" id="3.1.11.1" evidence="2 13"/>
<dbReference type="Gene3D" id="3.30.1520.20">
    <property type="entry name" value="Exonuclease ExoI, domain 2"/>
    <property type="match status" value="1"/>
</dbReference>
<feature type="binding site" evidence="15">
    <location>
        <position position="179"/>
    </location>
    <ligand>
        <name>Mg(2+)</name>
        <dbReference type="ChEBI" id="CHEBI:18420"/>
        <label>2</label>
    </ligand>
</feature>
<evidence type="ECO:0000256" key="11">
    <source>
        <dbReference type="ARBA" id="ARBA00023204"/>
    </source>
</evidence>
<keyword evidence="6 13" id="KW-0227">DNA damage</keyword>
<evidence type="ECO:0000256" key="13">
    <source>
        <dbReference type="PIRNR" id="PIRNR000977"/>
    </source>
</evidence>
<keyword evidence="5 15" id="KW-0479">Metal-binding</keyword>
<dbReference type="Pfam" id="PF00929">
    <property type="entry name" value="RNase_T"/>
    <property type="match status" value="1"/>
</dbReference>
<comment type="subunit">
    <text evidence="12">Monomer. Interacts with ssb (via C-terminus); this interaction stimulates the exonuclease activity by recruiting the enzyme to its substrate.</text>
</comment>